<sequence length="306" mass="33088">MTSSVIILSNITLKIKLNVPVNLAESLLAETLSLLPSFLASTSLVSNSFNSCWVFKTVTMLSDLNSDFCNSSCNFFLISSVNEILSNSVLLFTVSLPLINVDFEDAVIVKTLSLNETSKSLSVNFSKFLSFFRAPRIFVFSGFSFASAFRTFLTSPFNSKHDKSITESVLGGCTWASNTWVPETSFESLFASIVNLLSLNSTLVKSSVVSFSKPFSVLRTATTSSFVTFSLANLFSSSLTLSLSLSKSTLTFSFSVVPGSVVPGSLLLLLSLVSVLSHLAATNGIALKIDSEPSDSNNLFFFIIYP</sequence>
<accession>A0A8D4A3E1</accession>
<organism evidence="1 2">
    <name type="scientific">Mycoplasmopsis bovis</name>
    <name type="common">Mycoplasma bovis</name>
    <dbReference type="NCBI Taxonomy" id="28903"/>
    <lineage>
        <taxon>Bacteria</taxon>
        <taxon>Bacillati</taxon>
        <taxon>Mycoplasmatota</taxon>
        <taxon>Mycoplasmoidales</taxon>
        <taxon>Metamycoplasmataceae</taxon>
        <taxon>Mycoplasmopsis</taxon>
    </lineage>
</organism>
<proteinExistence type="predicted"/>
<evidence type="ECO:0000313" key="2">
    <source>
        <dbReference type="Proteomes" id="UP000076372"/>
    </source>
</evidence>
<dbReference type="AlphaFoldDB" id="A0A8D4A3E1"/>
<dbReference type="EMBL" id="CP007590">
    <property type="protein sequence ID" value="AMW25581.1"/>
    <property type="molecule type" value="Genomic_DNA"/>
</dbReference>
<protein>
    <submittedName>
        <fullName evidence="1">Uncharacterized protein</fullName>
    </submittedName>
</protein>
<name>A0A8D4A3E1_MYCBV</name>
<dbReference type="Proteomes" id="UP000076372">
    <property type="component" value="Chromosome"/>
</dbReference>
<reference evidence="1 2" key="1">
    <citation type="submission" date="2014-04" db="EMBL/GenBank/DDBJ databases">
        <title>Complete genome sequence of Mycoplasma bovis attenuated strain P150.</title>
        <authorList>
            <person name="Qi J."/>
            <person name="Guo A."/>
        </authorList>
    </citation>
    <scope>NUCLEOTIDE SEQUENCE [LARGE SCALE GENOMIC DNA]</scope>
    <source>
        <strain evidence="1 2">HB0801-P150</strain>
    </source>
</reference>
<gene>
    <name evidence="1" type="ORF">BC94_0259</name>
</gene>
<evidence type="ECO:0000313" key="1">
    <source>
        <dbReference type="EMBL" id="AMW25581.1"/>
    </source>
</evidence>